<keyword evidence="3" id="KW-1185">Reference proteome</keyword>
<dbReference type="STRING" id="64791.A0A151WJY2"/>
<dbReference type="EMBL" id="KQ983027">
    <property type="protein sequence ID" value="KYQ48168.1"/>
    <property type="molecule type" value="Genomic_DNA"/>
</dbReference>
<accession>A0A151WJY2</accession>
<gene>
    <name evidence="2" type="ORF">ALC60_12797</name>
</gene>
<dbReference type="AlphaFoldDB" id="A0A151WJY2"/>
<proteinExistence type="predicted"/>
<evidence type="ECO:0000313" key="3">
    <source>
        <dbReference type="Proteomes" id="UP000075809"/>
    </source>
</evidence>
<sequence length="257" mass="30703">MIRKVKGRTFHFPLPLQETLDKVCPPEEPINLNHELHILVQGIPKRSKLFWENLVDINKVYKALQWLKDNNPHYSEIRLPPSSDGLINDKLQETEYRIVSDESDSDEIDEVVEACLRCTVEHNKDNNEQTVLKRKAFLTQFTKDSDINDQYTIYSMHAKRIDNESAFKFYQMLKIEDVPMDNCYKYLDVMCYPDLYPEGVNGQREERNFALPDYLFIRTRLMSKHSRFRLNLQYLFFLLNDANYRQLKNVYWYDGIL</sequence>
<organism evidence="2 3">
    <name type="scientific">Mycetomoellerius zeteki</name>
    <dbReference type="NCBI Taxonomy" id="64791"/>
    <lineage>
        <taxon>Eukaryota</taxon>
        <taxon>Metazoa</taxon>
        <taxon>Ecdysozoa</taxon>
        <taxon>Arthropoda</taxon>
        <taxon>Hexapoda</taxon>
        <taxon>Insecta</taxon>
        <taxon>Pterygota</taxon>
        <taxon>Neoptera</taxon>
        <taxon>Endopterygota</taxon>
        <taxon>Hymenoptera</taxon>
        <taxon>Apocrita</taxon>
        <taxon>Aculeata</taxon>
        <taxon>Formicoidea</taxon>
        <taxon>Formicidae</taxon>
        <taxon>Myrmicinae</taxon>
        <taxon>Mycetomoellerius</taxon>
    </lineage>
</organism>
<dbReference type="InterPro" id="IPR046700">
    <property type="entry name" value="DUF6570"/>
</dbReference>
<dbReference type="Pfam" id="PF20209">
    <property type="entry name" value="DUF6570"/>
    <property type="match status" value="1"/>
</dbReference>
<evidence type="ECO:0000313" key="2">
    <source>
        <dbReference type="EMBL" id="KYQ48168.1"/>
    </source>
</evidence>
<evidence type="ECO:0000259" key="1">
    <source>
        <dbReference type="Pfam" id="PF20209"/>
    </source>
</evidence>
<feature type="domain" description="DUF6570" evidence="1">
    <location>
        <begin position="3"/>
        <end position="79"/>
    </location>
</feature>
<protein>
    <recommendedName>
        <fullName evidence="1">DUF6570 domain-containing protein</fullName>
    </recommendedName>
</protein>
<name>A0A151WJY2_9HYME</name>
<reference evidence="2 3" key="1">
    <citation type="submission" date="2015-09" db="EMBL/GenBank/DDBJ databases">
        <title>Trachymyrmex zeteki WGS genome.</title>
        <authorList>
            <person name="Nygaard S."/>
            <person name="Hu H."/>
            <person name="Boomsma J."/>
            <person name="Zhang G."/>
        </authorList>
    </citation>
    <scope>NUCLEOTIDE SEQUENCE [LARGE SCALE GENOMIC DNA]</scope>
    <source>
        <strain evidence="2">Tzet28-1</strain>
        <tissue evidence="2">Whole body</tissue>
    </source>
</reference>
<dbReference type="Proteomes" id="UP000075809">
    <property type="component" value="Unassembled WGS sequence"/>
</dbReference>